<feature type="transmembrane region" description="Helical" evidence="3">
    <location>
        <begin position="369"/>
        <end position="390"/>
    </location>
</feature>
<gene>
    <name evidence="5" type="ORF">P5673_009485</name>
</gene>
<feature type="domain" description="Ig-like" evidence="4">
    <location>
        <begin position="1"/>
        <end position="87"/>
    </location>
</feature>
<keyword evidence="3" id="KW-0472">Membrane</keyword>
<dbReference type="AlphaFoldDB" id="A0AAD9QSP4"/>
<protein>
    <recommendedName>
        <fullName evidence="4">Ig-like domain-containing protein</fullName>
    </recommendedName>
</protein>
<dbReference type="InterPro" id="IPR050958">
    <property type="entry name" value="Cell_Adh-Cytoskel_Orgn"/>
</dbReference>
<keyword evidence="2" id="KW-1015">Disulfide bond</keyword>
<feature type="domain" description="Ig-like" evidence="4">
    <location>
        <begin position="171"/>
        <end position="241"/>
    </location>
</feature>
<dbReference type="PANTHER" id="PTHR45080">
    <property type="entry name" value="CONTACTIN 5"/>
    <property type="match status" value="1"/>
</dbReference>
<reference evidence="5" key="1">
    <citation type="journal article" date="2023" name="G3 (Bethesda)">
        <title>Whole genome assembly and annotation of the endangered Caribbean coral Acropora cervicornis.</title>
        <authorList>
            <person name="Selwyn J.D."/>
            <person name="Vollmer S.V."/>
        </authorList>
    </citation>
    <scope>NUCLEOTIDE SEQUENCE</scope>
    <source>
        <strain evidence="5">K2</strain>
    </source>
</reference>
<evidence type="ECO:0000259" key="4">
    <source>
        <dbReference type="PROSITE" id="PS50835"/>
    </source>
</evidence>
<dbReference type="InterPro" id="IPR003598">
    <property type="entry name" value="Ig_sub2"/>
</dbReference>
<dbReference type="Pfam" id="PF13895">
    <property type="entry name" value="Ig_2"/>
    <property type="match status" value="1"/>
</dbReference>
<dbReference type="InterPro" id="IPR036179">
    <property type="entry name" value="Ig-like_dom_sf"/>
</dbReference>
<evidence type="ECO:0000256" key="1">
    <source>
        <dbReference type="ARBA" id="ARBA00022729"/>
    </source>
</evidence>
<dbReference type="PROSITE" id="PS50835">
    <property type="entry name" value="IG_LIKE"/>
    <property type="match status" value="2"/>
</dbReference>
<dbReference type="SMART" id="SM00409">
    <property type="entry name" value="IG"/>
    <property type="match status" value="2"/>
</dbReference>
<reference evidence="5" key="2">
    <citation type="journal article" date="2023" name="Science">
        <title>Genomic signatures of disease resistance in endangered staghorn corals.</title>
        <authorList>
            <person name="Vollmer S.V."/>
            <person name="Selwyn J.D."/>
            <person name="Despard B.A."/>
            <person name="Roesel C.L."/>
        </authorList>
    </citation>
    <scope>NUCLEOTIDE SEQUENCE</scope>
    <source>
        <strain evidence="5">K2</strain>
    </source>
</reference>
<sequence>MTSEGSTAIFICQETGEHLSTKLSWFFSNGSSDKVIADNGQLSLEMEKEKFKLLKAGTRLEITNITVNDAGNYGCIIRGENGEVLLSAFALLEVKVPSIRPVLSDIIIPSPVGKTAEMMPRTAFYGAVLASLEGKNPTSVDDDVSSCKNTSNNTADFAFLDDKISPDFIVASEGEQLRLRCTYCAVSPNATSLSWYKEGALIASNSRYVLRNAALGIPAVEHSKDEGLYECIVRSKNQNISRFITLIVQKDELNPLLSSVYAKNKSSLSVQIVWRLTAHGAFTSALVTLSLRLLNSSNWRYAASDTFQDHGLYQFDGLQPKSAYLLNVSLYNRHKETESKAIVFWSPTSNYSDLDSELTILYQVTNKKALGVALGIIGLLGLMMVMYACLAWSPNDKRGYSAPTEQQQKRTINENTLFSTSDTLFYNRAFEDEGSDCDWSKDKQCFL</sequence>
<keyword evidence="6" id="KW-1185">Reference proteome</keyword>
<proteinExistence type="predicted"/>
<dbReference type="InterPro" id="IPR013783">
    <property type="entry name" value="Ig-like_fold"/>
</dbReference>
<dbReference type="InterPro" id="IPR003599">
    <property type="entry name" value="Ig_sub"/>
</dbReference>
<keyword evidence="3" id="KW-0812">Transmembrane</keyword>
<dbReference type="Proteomes" id="UP001249851">
    <property type="component" value="Unassembled WGS sequence"/>
</dbReference>
<dbReference type="GO" id="GO:0005886">
    <property type="term" value="C:plasma membrane"/>
    <property type="evidence" value="ECO:0007669"/>
    <property type="project" value="TreeGrafter"/>
</dbReference>
<keyword evidence="1" id="KW-0732">Signal</keyword>
<evidence type="ECO:0000313" key="6">
    <source>
        <dbReference type="Proteomes" id="UP001249851"/>
    </source>
</evidence>
<accession>A0AAD9QSP4</accession>
<dbReference type="SUPFAM" id="SSF48726">
    <property type="entry name" value="Immunoglobulin"/>
    <property type="match status" value="2"/>
</dbReference>
<comment type="caution">
    <text evidence="5">The sequence shown here is derived from an EMBL/GenBank/DDBJ whole genome shotgun (WGS) entry which is preliminary data.</text>
</comment>
<dbReference type="PANTHER" id="PTHR45080:SF8">
    <property type="entry name" value="IG-LIKE DOMAIN-CONTAINING PROTEIN"/>
    <property type="match status" value="1"/>
</dbReference>
<dbReference type="EMBL" id="JARQWQ010000016">
    <property type="protein sequence ID" value="KAK2566804.1"/>
    <property type="molecule type" value="Genomic_DNA"/>
</dbReference>
<name>A0AAD9QSP4_ACRCE</name>
<dbReference type="SMART" id="SM00408">
    <property type="entry name" value="IGc2"/>
    <property type="match status" value="2"/>
</dbReference>
<organism evidence="5 6">
    <name type="scientific">Acropora cervicornis</name>
    <name type="common">Staghorn coral</name>
    <dbReference type="NCBI Taxonomy" id="6130"/>
    <lineage>
        <taxon>Eukaryota</taxon>
        <taxon>Metazoa</taxon>
        <taxon>Cnidaria</taxon>
        <taxon>Anthozoa</taxon>
        <taxon>Hexacorallia</taxon>
        <taxon>Scleractinia</taxon>
        <taxon>Astrocoeniina</taxon>
        <taxon>Acroporidae</taxon>
        <taxon>Acropora</taxon>
    </lineage>
</organism>
<dbReference type="InterPro" id="IPR007110">
    <property type="entry name" value="Ig-like_dom"/>
</dbReference>
<evidence type="ECO:0000256" key="2">
    <source>
        <dbReference type="ARBA" id="ARBA00023157"/>
    </source>
</evidence>
<keyword evidence="3" id="KW-1133">Transmembrane helix</keyword>
<evidence type="ECO:0000313" key="5">
    <source>
        <dbReference type="EMBL" id="KAK2566804.1"/>
    </source>
</evidence>
<dbReference type="GO" id="GO:0007156">
    <property type="term" value="P:homophilic cell adhesion via plasma membrane adhesion molecules"/>
    <property type="evidence" value="ECO:0007669"/>
    <property type="project" value="TreeGrafter"/>
</dbReference>
<dbReference type="Gene3D" id="2.60.40.10">
    <property type="entry name" value="Immunoglobulins"/>
    <property type="match status" value="2"/>
</dbReference>
<evidence type="ECO:0000256" key="3">
    <source>
        <dbReference type="SAM" id="Phobius"/>
    </source>
</evidence>